<dbReference type="AlphaFoldDB" id="A0AAW9KC52"/>
<accession>A0AAW9KC52</accession>
<protein>
    <submittedName>
        <fullName evidence="2">Phage tail protein</fullName>
    </submittedName>
</protein>
<dbReference type="Proteomes" id="UP001290462">
    <property type="component" value="Unassembled WGS sequence"/>
</dbReference>
<comment type="caution">
    <text evidence="2">The sequence shown here is derived from an EMBL/GenBank/DDBJ whole genome shotgun (WGS) entry which is preliminary data.</text>
</comment>
<sequence>MATVPVKQFDQYKVTNGGVQWKATDGTTSTGVKFGCTGELSVETEIKTIVKTCEGDEVLSVDIPTKMTGTFTGHIPVDVFRKAFGIDTKGLKKGVYAYGTDSRPGNGVMTWDVFDIFEEIKKMLAFPNASVSGGLTWSLQNGNEEIVEIEMALTFLKDENSKFYYEAFESEVEDADVKAKWHTAFTPELVAEAPPTQPETLSAKGATK</sequence>
<dbReference type="RefSeq" id="WP_322809924.1">
    <property type="nucleotide sequence ID" value="NZ_JAVBVO010000028.1"/>
</dbReference>
<evidence type="ECO:0000256" key="1">
    <source>
        <dbReference type="SAM" id="MobiDB-lite"/>
    </source>
</evidence>
<name>A0AAW9KC52_CARML</name>
<reference evidence="2" key="1">
    <citation type="submission" date="2023-08" db="EMBL/GenBank/DDBJ databases">
        <title>Genomic characterization of piscicolin 126 produced by Carnobacterium maltaromaticum CM22 strain isolated from salmon (Salmo salar).</title>
        <authorList>
            <person name="Gonzalez-Gragera E."/>
            <person name="Garcia-Lopez J.D."/>
            <person name="Teso-Perez C."/>
            <person name="Gimenez-Hernandez I."/>
            <person name="Peralta-Sanchez J.M."/>
            <person name="Valdivia E."/>
            <person name="Montalban-Lopez M."/>
            <person name="Martin-Platero A.M."/>
            <person name="Banos A."/>
            <person name="Martinez-Bueno M."/>
        </authorList>
    </citation>
    <scope>NUCLEOTIDE SEQUENCE</scope>
    <source>
        <strain evidence="2">CM22</strain>
    </source>
</reference>
<proteinExistence type="predicted"/>
<evidence type="ECO:0000313" key="3">
    <source>
        <dbReference type="Proteomes" id="UP001290462"/>
    </source>
</evidence>
<organism evidence="2 3">
    <name type="scientific">Carnobacterium maltaromaticum</name>
    <name type="common">Carnobacterium piscicola</name>
    <dbReference type="NCBI Taxonomy" id="2751"/>
    <lineage>
        <taxon>Bacteria</taxon>
        <taxon>Bacillati</taxon>
        <taxon>Bacillota</taxon>
        <taxon>Bacilli</taxon>
        <taxon>Lactobacillales</taxon>
        <taxon>Carnobacteriaceae</taxon>
        <taxon>Carnobacterium</taxon>
    </lineage>
</organism>
<evidence type="ECO:0000313" key="2">
    <source>
        <dbReference type="EMBL" id="MDZ5760776.1"/>
    </source>
</evidence>
<dbReference type="EMBL" id="JAVBVO010000028">
    <property type="protein sequence ID" value="MDZ5760776.1"/>
    <property type="molecule type" value="Genomic_DNA"/>
</dbReference>
<feature type="region of interest" description="Disordered" evidence="1">
    <location>
        <begin position="189"/>
        <end position="208"/>
    </location>
</feature>
<gene>
    <name evidence="2" type="ORF">RAK27_19205</name>
</gene>